<dbReference type="Gene3D" id="2.170.270.10">
    <property type="entry name" value="SET domain"/>
    <property type="match status" value="1"/>
</dbReference>
<dbReference type="AlphaFoldDB" id="A0A1Y1YX62"/>
<dbReference type="Proteomes" id="UP000193144">
    <property type="component" value="Unassembled WGS sequence"/>
</dbReference>
<comment type="caution">
    <text evidence="2">The sequence shown here is derived from an EMBL/GenBank/DDBJ whole genome shotgun (WGS) entry which is preliminary data.</text>
</comment>
<dbReference type="PANTHER" id="PTHR47332">
    <property type="entry name" value="SET DOMAIN-CONTAINING PROTEIN 5"/>
    <property type="match status" value="1"/>
</dbReference>
<dbReference type="CDD" id="cd20071">
    <property type="entry name" value="SET_SMYD"/>
    <property type="match status" value="1"/>
</dbReference>
<gene>
    <name evidence="2" type="ORF">BCR34DRAFT_493031</name>
</gene>
<feature type="domain" description="SET" evidence="1">
    <location>
        <begin position="1"/>
        <end position="58"/>
    </location>
</feature>
<dbReference type="EMBL" id="MCFA01000155">
    <property type="protein sequence ID" value="ORY02653.1"/>
    <property type="molecule type" value="Genomic_DNA"/>
</dbReference>
<evidence type="ECO:0000259" key="1">
    <source>
        <dbReference type="PROSITE" id="PS50280"/>
    </source>
</evidence>
<dbReference type="InterPro" id="IPR053185">
    <property type="entry name" value="SET_domain_protein"/>
</dbReference>
<evidence type="ECO:0000313" key="3">
    <source>
        <dbReference type="Proteomes" id="UP000193144"/>
    </source>
</evidence>
<sequence length="213" mass="24267">FELEIFGNMRHGVFPEIAMLNHDCRPNAAYFFDEETLTHYVHATQDIFPGEEITITYINNAQVRSKRMAALKMNWGFDCSCSSCSAHPALTAESDDRVQQIATLEEELDYWTSDTDATPEMAETLISLMIQERLYASLGSAYRLAAMAYSSFGDKWNAIRYARLSVEYSALDNGFRDKDVYAMKQLATDPEMQWSWRKRVGNKRFAGGCGHAH</sequence>
<keyword evidence="3" id="KW-1185">Reference proteome</keyword>
<dbReference type="Pfam" id="PF00856">
    <property type="entry name" value="SET"/>
    <property type="match status" value="1"/>
</dbReference>
<dbReference type="PANTHER" id="PTHR47332:SF6">
    <property type="entry name" value="SET DOMAIN-CONTAINING PROTEIN"/>
    <property type="match status" value="1"/>
</dbReference>
<evidence type="ECO:0000313" key="2">
    <source>
        <dbReference type="EMBL" id="ORY02653.1"/>
    </source>
</evidence>
<dbReference type="STRING" id="1231657.A0A1Y1YX62"/>
<protein>
    <recommendedName>
        <fullName evidence="1">SET domain-containing protein</fullName>
    </recommendedName>
</protein>
<dbReference type="SUPFAM" id="SSF82199">
    <property type="entry name" value="SET domain"/>
    <property type="match status" value="1"/>
</dbReference>
<dbReference type="InterPro" id="IPR046341">
    <property type="entry name" value="SET_dom_sf"/>
</dbReference>
<organism evidence="2 3">
    <name type="scientific">Clohesyomyces aquaticus</name>
    <dbReference type="NCBI Taxonomy" id="1231657"/>
    <lineage>
        <taxon>Eukaryota</taxon>
        <taxon>Fungi</taxon>
        <taxon>Dikarya</taxon>
        <taxon>Ascomycota</taxon>
        <taxon>Pezizomycotina</taxon>
        <taxon>Dothideomycetes</taxon>
        <taxon>Pleosporomycetidae</taxon>
        <taxon>Pleosporales</taxon>
        <taxon>Lindgomycetaceae</taxon>
        <taxon>Clohesyomyces</taxon>
    </lineage>
</organism>
<name>A0A1Y1YX62_9PLEO</name>
<proteinExistence type="predicted"/>
<dbReference type="InterPro" id="IPR001214">
    <property type="entry name" value="SET_dom"/>
</dbReference>
<reference evidence="2 3" key="1">
    <citation type="submission" date="2016-07" db="EMBL/GenBank/DDBJ databases">
        <title>Pervasive Adenine N6-methylation of Active Genes in Fungi.</title>
        <authorList>
            <consortium name="DOE Joint Genome Institute"/>
            <person name="Mondo S.J."/>
            <person name="Dannebaum R.O."/>
            <person name="Kuo R.C."/>
            <person name="Labutti K."/>
            <person name="Haridas S."/>
            <person name="Kuo A."/>
            <person name="Salamov A."/>
            <person name="Ahrendt S.R."/>
            <person name="Lipzen A."/>
            <person name="Sullivan W."/>
            <person name="Andreopoulos W.B."/>
            <person name="Clum A."/>
            <person name="Lindquist E."/>
            <person name="Daum C."/>
            <person name="Ramamoorthy G.K."/>
            <person name="Gryganskyi A."/>
            <person name="Culley D."/>
            <person name="Magnuson J.K."/>
            <person name="James T.Y."/>
            <person name="O'Malley M.A."/>
            <person name="Stajich J.E."/>
            <person name="Spatafora J.W."/>
            <person name="Visel A."/>
            <person name="Grigoriev I.V."/>
        </authorList>
    </citation>
    <scope>NUCLEOTIDE SEQUENCE [LARGE SCALE GENOMIC DNA]</scope>
    <source>
        <strain evidence="2 3">CBS 115471</strain>
    </source>
</reference>
<feature type="non-terminal residue" evidence="2">
    <location>
        <position position="1"/>
    </location>
</feature>
<dbReference type="PROSITE" id="PS50280">
    <property type="entry name" value="SET"/>
    <property type="match status" value="1"/>
</dbReference>
<dbReference type="OrthoDB" id="1028014at2759"/>
<accession>A0A1Y1YX62</accession>